<evidence type="ECO:0000256" key="1">
    <source>
        <dbReference type="SAM" id="MobiDB-lite"/>
    </source>
</evidence>
<organism evidence="2 3">
    <name type="scientific">Deinococcus xinjiangensis</name>
    <dbReference type="NCBI Taxonomy" id="457454"/>
    <lineage>
        <taxon>Bacteria</taxon>
        <taxon>Thermotogati</taxon>
        <taxon>Deinococcota</taxon>
        <taxon>Deinococci</taxon>
        <taxon>Deinococcales</taxon>
        <taxon>Deinococcaceae</taxon>
        <taxon>Deinococcus</taxon>
    </lineage>
</organism>
<dbReference type="EMBL" id="BAABRN010000006">
    <property type="protein sequence ID" value="GAA5501105.1"/>
    <property type="molecule type" value="Genomic_DNA"/>
</dbReference>
<sequence>MDRITGVELASDFIFEGRLIFRRGDTVTAQSMRERLAEVGCLAAEKRKTLACVCTHCRLPLSFHREGRRGGIGESVQAPYFQRLGPLPHRDPCLYALSAAEQRHYLDGRGGLARPPAPTLLVPPRAQQRRGPEHGELLASIPLPLPAEDRGETGRQQTRHLADVWQSYWSALEGVPQGSVAAYREALSPLKLHFHDQPAPLSYEQVFYHLLAQHQPSDRRIWYGPVGLIEQDSDGFLLILQERRGRSAAVLLSHEVLDASGQRAQIERLFGPRLRDWPCVFVCARPDVTLSTLSHTTVQVEYPDWLHFGESYFHRATAGTPDVRRKPRRMTEALGAYLQRQRPLTPSPPPPAATPDDWLARLEHLFQASS</sequence>
<keyword evidence="3" id="KW-1185">Reference proteome</keyword>
<evidence type="ECO:0000313" key="3">
    <source>
        <dbReference type="Proteomes" id="UP001458946"/>
    </source>
</evidence>
<feature type="region of interest" description="Disordered" evidence="1">
    <location>
        <begin position="337"/>
        <end position="356"/>
    </location>
</feature>
<protein>
    <submittedName>
        <fullName evidence="2">Uncharacterized protein</fullName>
    </submittedName>
</protein>
<comment type="caution">
    <text evidence="2">The sequence shown here is derived from an EMBL/GenBank/DDBJ whole genome shotgun (WGS) entry which is preliminary data.</text>
</comment>
<accession>A0ABP9V743</accession>
<dbReference type="RefSeq" id="WP_353541079.1">
    <property type="nucleotide sequence ID" value="NZ_BAABRN010000006.1"/>
</dbReference>
<evidence type="ECO:0000313" key="2">
    <source>
        <dbReference type="EMBL" id="GAA5501105.1"/>
    </source>
</evidence>
<proteinExistence type="predicted"/>
<gene>
    <name evidence="2" type="ORF">Dxin01_00836</name>
</gene>
<reference evidence="2 3" key="1">
    <citation type="submission" date="2024-02" db="EMBL/GenBank/DDBJ databases">
        <title>Deinococcus xinjiangensis NBRC 107630.</title>
        <authorList>
            <person name="Ichikawa N."/>
            <person name="Katano-Makiyama Y."/>
            <person name="Hidaka K."/>
        </authorList>
    </citation>
    <scope>NUCLEOTIDE SEQUENCE [LARGE SCALE GENOMIC DNA]</scope>
    <source>
        <strain evidence="2 3">NBRC 107630</strain>
    </source>
</reference>
<name>A0ABP9V743_9DEIO</name>
<dbReference type="Proteomes" id="UP001458946">
    <property type="component" value="Unassembled WGS sequence"/>
</dbReference>